<feature type="domain" description="Transglycosylase SLT" evidence="3">
    <location>
        <begin position="88"/>
        <end position="155"/>
    </location>
</feature>
<dbReference type="STRING" id="996342.SAMN05443551_2717"/>
<evidence type="ECO:0000256" key="1">
    <source>
        <dbReference type="ARBA" id="ARBA00009387"/>
    </source>
</evidence>
<keyword evidence="2" id="KW-0732">Signal</keyword>
<evidence type="ECO:0000313" key="4">
    <source>
        <dbReference type="EMBL" id="SHH64334.1"/>
    </source>
</evidence>
<feature type="chain" id="PRO_5012680389" evidence="2">
    <location>
        <begin position="28"/>
        <end position="220"/>
    </location>
</feature>
<dbReference type="CDD" id="cd13400">
    <property type="entry name" value="LT_IagB-like"/>
    <property type="match status" value="1"/>
</dbReference>
<gene>
    <name evidence="4" type="ORF">SAMN05443551_2717</name>
</gene>
<reference evidence="4 5" key="1">
    <citation type="submission" date="2016-11" db="EMBL/GenBank/DDBJ databases">
        <authorList>
            <person name="Jaros S."/>
            <person name="Januszkiewicz K."/>
            <person name="Wedrychowicz H."/>
        </authorList>
    </citation>
    <scope>NUCLEOTIDE SEQUENCE [LARGE SCALE GENOMIC DNA]</scope>
    <source>
        <strain evidence="4 5">DSM 29431</strain>
    </source>
</reference>
<dbReference type="Proteomes" id="UP000184221">
    <property type="component" value="Unassembled WGS sequence"/>
</dbReference>
<protein>
    <submittedName>
        <fullName evidence="4">Transglycosylase SLT domain-containing protein</fullName>
    </submittedName>
</protein>
<dbReference type="PROSITE" id="PS51257">
    <property type="entry name" value="PROKAR_LIPOPROTEIN"/>
    <property type="match status" value="1"/>
</dbReference>
<dbReference type="OrthoDB" id="5945995at2"/>
<keyword evidence="5" id="KW-1185">Reference proteome</keyword>
<dbReference type="EMBL" id="FQXC01000003">
    <property type="protein sequence ID" value="SHH64334.1"/>
    <property type="molecule type" value="Genomic_DNA"/>
</dbReference>
<organism evidence="4 5">
    <name type="scientific">Marivita hallyeonensis</name>
    <dbReference type="NCBI Taxonomy" id="996342"/>
    <lineage>
        <taxon>Bacteria</taxon>
        <taxon>Pseudomonadati</taxon>
        <taxon>Pseudomonadota</taxon>
        <taxon>Alphaproteobacteria</taxon>
        <taxon>Rhodobacterales</taxon>
        <taxon>Roseobacteraceae</taxon>
        <taxon>Marivita</taxon>
    </lineage>
</organism>
<feature type="signal peptide" evidence="2">
    <location>
        <begin position="1"/>
        <end position="27"/>
    </location>
</feature>
<evidence type="ECO:0000256" key="2">
    <source>
        <dbReference type="SAM" id="SignalP"/>
    </source>
</evidence>
<comment type="similarity">
    <text evidence="1">Belongs to the virb1 family.</text>
</comment>
<dbReference type="InterPro" id="IPR023346">
    <property type="entry name" value="Lysozyme-like_dom_sf"/>
</dbReference>
<dbReference type="SUPFAM" id="SSF53955">
    <property type="entry name" value="Lysozyme-like"/>
    <property type="match status" value="1"/>
</dbReference>
<dbReference type="AlphaFoldDB" id="A0A1M5UMW1"/>
<accession>A0A1M5UMW1</accession>
<proteinExistence type="inferred from homology"/>
<dbReference type="Gene3D" id="1.10.530.10">
    <property type="match status" value="1"/>
</dbReference>
<evidence type="ECO:0000259" key="3">
    <source>
        <dbReference type="Pfam" id="PF01464"/>
    </source>
</evidence>
<sequence>MRVLRRTIHLFLTTVTACLATGGIASANICDAAAFRAADAHGVPAKVLLAITRLETGRGGLRNDPWPWAVNHAGDGTWFQTEDEARSYVFSKVKTGASNIDIGCFQINYRWHAEGFRDLDEMFDPVANAAYAAQFLKALHAEFGNWTDAAGAYHSRTPEYADKYKAKFSEFHASLDNVTAPINEVVSQVAPSTGTRSAGSLFLSSTQNTRPLIDFQRSNR</sequence>
<dbReference type="RefSeq" id="WP_072778201.1">
    <property type="nucleotide sequence ID" value="NZ_FQXC01000003.1"/>
</dbReference>
<name>A0A1M5UMW1_9RHOB</name>
<dbReference type="InterPro" id="IPR008258">
    <property type="entry name" value="Transglycosylase_SLT_dom_1"/>
</dbReference>
<dbReference type="Pfam" id="PF01464">
    <property type="entry name" value="SLT"/>
    <property type="match status" value="1"/>
</dbReference>
<evidence type="ECO:0000313" key="5">
    <source>
        <dbReference type="Proteomes" id="UP000184221"/>
    </source>
</evidence>